<dbReference type="InterPro" id="IPR051459">
    <property type="entry name" value="Cytochrome_c-type_DH"/>
</dbReference>
<evidence type="ECO:0000256" key="1">
    <source>
        <dbReference type="ARBA" id="ARBA00022617"/>
    </source>
</evidence>
<dbReference type="PROSITE" id="PS51007">
    <property type="entry name" value="CYTC"/>
    <property type="match status" value="1"/>
</dbReference>
<feature type="chain" id="PRO_5011984676" evidence="6">
    <location>
        <begin position="18"/>
        <end position="145"/>
    </location>
</feature>
<keyword evidence="3 4" id="KW-0408">Iron</keyword>
<keyword evidence="6" id="KW-0732">Signal</keyword>
<evidence type="ECO:0000256" key="5">
    <source>
        <dbReference type="SAM" id="MobiDB-lite"/>
    </source>
</evidence>
<dbReference type="RefSeq" id="WP_075836824.1">
    <property type="nucleotide sequence ID" value="NZ_MSTI01000166.1"/>
</dbReference>
<keyword evidence="9" id="KW-1185">Reference proteome</keyword>
<accession>A0A1U7NS04</accession>
<dbReference type="GO" id="GO:0046872">
    <property type="term" value="F:metal ion binding"/>
    <property type="evidence" value="ECO:0007669"/>
    <property type="project" value="UniProtKB-KW"/>
</dbReference>
<evidence type="ECO:0000313" key="8">
    <source>
        <dbReference type="EMBL" id="OLV15699.1"/>
    </source>
</evidence>
<dbReference type="OrthoDB" id="70223at2"/>
<feature type="domain" description="Cytochrome c" evidence="7">
    <location>
        <begin position="15"/>
        <end position="107"/>
    </location>
</feature>
<organism evidence="8 9">
    <name type="scientific">Deinococcus marmoris</name>
    <dbReference type="NCBI Taxonomy" id="249408"/>
    <lineage>
        <taxon>Bacteria</taxon>
        <taxon>Thermotogati</taxon>
        <taxon>Deinococcota</taxon>
        <taxon>Deinococci</taxon>
        <taxon>Deinococcales</taxon>
        <taxon>Deinococcaceae</taxon>
        <taxon>Deinococcus</taxon>
    </lineage>
</organism>
<gene>
    <name evidence="8" type="ORF">BOO71_0014137</name>
</gene>
<dbReference type="PANTHER" id="PTHR35008:SF8">
    <property type="entry name" value="ALCOHOL DEHYDROGENASE CYTOCHROME C SUBUNIT"/>
    <property type="match status" value="1"/>
</dbReference>
<feature type="region of interest" description="Disordered" evidence="5">
    <location>
        <begin position="126"/>
        <end position="145"/>
    </location>
</feature>
<protein>
    <submittedName>
        <fullName evidence="8">Cytochrome c-552</fullName>
    </submittedName>
</protein>
<evidence type="ECO:0000256" key="4">
    <source>
        <dbReference type="PROSITE-ProRule" id="PRU00433"/>
    </source>
</evidence>
<dbReference type="PANTHER" id="PTHR35008">
    <property type="entry name" value="BLL4482 PROTEIN-RELATED"/>
    <property type="match status" value="1"/>
</dbReference>
<evidence type="ECO:0000256" key="2">
    <source>
        <dbReference type="ARBA" id="ARBA00022723"/>
    </source>
</evidence>
<dbReference type="InterPro" id="IPR036909">
    <property type="entry name" value="Cyt_c-like_dom_sf"/>
</dbReference>
<dbReference type="Gene3D" id="1.10.760.10">
    <property type="entry name" value="Cytochrome c-like domain"/>
    <property type="match status" value="1"/>
</dbReference>
<dbReference type="InterPro" id="IPR009056">
    <property type="entry name" value="Cyt_c-like_dom"/>
</dbReference>
<evidence type="ECO:0000313" key="9">
    <source>
        <dbReference type="Proteomes" id="UP000186607"/>
    </source>
</evidence>
<dbReference type="AlphaFoldDB" id="A0A1U7NS04"/>
<evidence type="ECO:0000256" key="3">
    <source>
        <dbReference type="ARBA" id="ARBA00023004"/>
    </source>
</evidence>
<keyword evidence="1 4" id="KW-0349">Heme</keyword>
<name>A0A1U7NS04_9DEIO</name>
<dbReference type="SUPFAM" id="SSF46626">
    <property type="entry name" value="Cytochrome c"/>
    <property type="match status" value="1"/>
</dbReference>
<dbReference type="EMBL" id="MSTI01000166">
    <property type="protein sequence ID" value="OLV15699.1"/>
    <property type="molecule type" value="Genomic_DNA"/>
</dbReference>
<feature type="signal peptide" evidence="6">
    <location>
        <begin position="1"/>
        <end position="17"/>
    </location>
</feature>
<proteinExistence type="predicted"/>
<keyword evidence="2 4" id="KW-0479">Metal-binding</keyword>
<dbReference type="GO" id="GO:0020037">
    <property type="term" value="F:heme binding"/>
    <property type="evidence" value="ECO:0007669"/>
    <property type="project" value="InterPro"/>
</dbReference>
<reference evidence="8 9" key="1">
    <citation type="submission" date="2017-01" db="EMBL/GenBank/DDBJ databases">
        <title>Genome Analysis of Deinococcus marmoris KOPRI26562.</title>
        <authorList>
            <person name="Kim J.H."/>
            <person name="Oh H.-M."/>
        </authorList>
    </citation>
    <scope>NUCLEOTIDE SEQUENCE [LARGE SCALE GENOMIC DNA]</scope>
    <source>
        <strain evidence="8 9">KOPRI26562</strain>
    </source>
</reference>
<dbReference type="Pfam" id="PF00034">
    <property type="entry name" value="Cytochrom_C"/>
    <property type="match status" value="1"/>
</dbReference>
<evidence type="ECO:0000259" key="7">
    <source>
        <dbReference type="PROSITE" id="PS51007"/>
    </source>
</evidence>
<dbReference type="GO" id="GO:0009055">
    <property type="term" value="F:electron transfer activity"/>
    <property type="evidence" value="ECO:0007669"/>
    <property type="project" value="InterPro"/>
</dbReference>
<evidence type="ECO:0000256" key="6">
    <source>
        <dbReference type="SAM" id="SignalP"/>
    </source>
</evidence>
<dbReference type="Proteomes" id="UP000186607">
    <property type="component" value="Unassembled WGS sequence"/>
</dbReference>
<dbReference type="STRING" id="249408.BOO71_0014137"/>
<comment type="caution">
    <text evidence="8">The sequence shown here is derived from an EMBL/GenBank/DDBJ whole genome shotgun (WGS) entry which is preliminary data.</text>
</comment>
<sequence>MKYLFLMLIASTSLAAAQNGKALYTSNCASCHQATGKGIPAAFPPLAGHFPAILAADGRKYTINVVLYGLNGSIKVNGKTYNGAMPGLAQLSDGDLAAILNEVSISWKNALPDGQKPYTADEIKAEHAAKKTPEQVHDLRPAALK</sequence>